<dbReference type="OrthoDB" id="204058at2759"/>
<dbReference type="InParanoid" id="A0A067MNR8"/>
<dbReference type="EMBL" id="KL198024">
    <property type="protein sequence ID" value="KDQ17383.1"/>
    <property type="molecule type" value="Genomic_DNA"/>
</dbReference>
<name>A0A067MNR8_BOTB1</name>
<accession>A0A067MNR8</accession>
<dbReference type="InterPro" id="IPR029056">
    <property type="entry name" value="Ribokinase-like"/>
</dbReference>
<dbReference type="Gene3D" id="3.40.1190.20">
    <property type="match status" value="1"/>
</dbReference>
<dbReference type="Pfam" id="PF00294">
    <property type="entry name" value="PfkB"/>
    <property type="match status" value="1"/>
</dbReference>
<gene>
    <name evidence="3" type="ORF">BOTBODRAFT_605486</name>
</gene>
<dbReference type="HOGENOM" id="CLU_510007_0_0_1"/>
<dbReference type="Proteomes" id="UP000027195">
    <property type="component" value="Unassembled WGS sequence"/>
</dbReference>
<sequence length="450" mass="49793">MAWLKKDSTLTRQQQHQWLQRDPNACDIRIIATGTIFLTQTLNIQAFPQQGSVIRAQTVTRERGGAAANALSVLTQFEGTEAWIMAPIGGGIEGAMLVKELEDSGISTRLCCRRDGIGVPISYVINSDSSDSRTVINYNPIPDITHDEFIRLLSPLLFPSTPPPSTPPSEPPEPMRPPFDWIHFEGRTAQTTLSNMTGIDGLARERDWRHKIVISLEVGRPNRQGQEALIPYADVIFFSKAYALAQSFTSARAFLLSLIPRAPPHALLIVSWGTEGAALLSIPTREYLQASSFVPDVVPKIPPGSVRSSGTSFGGLESIESPSDRRNSWDMYPDDSESRAADPRMLRIQRSETTVRTEMSADAPDDEIVDEAGAEDAFIGAMIFALSRRVLPGAPYTPRFTDAPSDFDKGRWRLDECLRFATELTGRKIRRKGFEGLAKAMEKVGWFNTT</sequence>
<feature type="domain" description="Carbohydrate kinase PfkB" evidence="2">
    <location>
        <begin position="50"/>
        <end position="140"/>
    </location>
</feature>
<dbReference type="AlphaFoldDB" id="A0A067MNR8"/>
<feature type="region of interest" description="Disordered" evidence="1">
    <location>
        <begin position="306"/>
        <end position="340"/>
    </location>
</feature>
<keyword evidence="4" id="KW-1185">Reference proteome</keyword>
<evidence type="ECO:0000256" key="1">
    <source>
        <dbReference type="SAM" id="MobiDB-lite"/>
    </source>
</evidence>
<dbReference type="InterPro" id="IPR011611">
    <property type="entry name" value="PfkB_dom"/>
</dbReference>
<dbReference type="SUPFAM" id="SSF53613">
    <property type="entry name" value="Ribokinase-like"/>
    <property type="match status" value="1"/>
</dbReference>
<evidence type="ECO:0000313" key="3">
    <source>
        <dbReference type="EMBL" id="KDQ17383.1"/>
    </source>
</evidence>
<dbReference type="InterPro" id="IPR052562">
    <property type="entry name" value="Ketohexokinase-related"/>
</dbReference>
<organism evidence="3 4">
    <name type="scientific">Botryobasidium botryosum (strain FD-172 SS1)</name>
    <dbReference type="NCBI Taxonomy" id="930990"/>
    <lineage>
        <taxon>Eukaryota</taxon>
        <taxon>Fungi</taxon>
        <taxon>Dikarya</taxon>
        <taxon>Basidiomycota</taxon>
        <taxon>Agaricomycotina</taxon>
        <taxon>Agaricomycetes</taxon>
        <taxon>Cantharellales</taxon>
        <taxon>Botryobasidiaceae</taxon>
        <taxon>Botryobasidium</taxon>
    </lineage>
</organism>
<proteinExistence type="predicted"/>
<evidence type="ECO:0000313" key="4">
    <source>
        <dbReference type="Proteomes" id="UP000027195"/>
    </source>
</evidence>
<dbReference type="PANTHER" id="PTHR42774">
    <property type="entry name" value="PHOSPHOTRANSFERASE SYSTEM TRANSPORT PROTEIN"/>
    <property type="match status" value="1"/>
</dbReference>
<reference evidence="4" key="1">
    <citation type="journal article" date="2014" name="Proc. Natl. Acad. Sci. U.S.A.">
        <title>Extensive sampling of basidiomycete genomes demonstrates inadequacy of the white-rot/brown-rot paradigm for wood decay fungi.</title>
        <authorList>
            <person name="Riley R."/>
            <person name="Salamov A.A."/>
            <person name="Brown D.W."/>
            <person name="Nagy L.G."/>
            <person name="Floudas D."/>
            <person name="Held B.W."/>
            <person name="Levasseur A."/>
            <person name="Lombard V."/>
            <person name="Morin E."/>
            <person name="Otillar R."/>
            <person name="Lindquist E.A."/>
            <person name="Sun H."/>
            <person name="LaButti K.M."/>
            <person name="Schmutz J."/>
            <person name="Jabbour D."/>
            <person name="Luo H."/>
            <person name="Baker S.E."/>
            <person name="Pisabarro A.G."/>
            <person name="Walton J.D."/>
            <person name="Blanchette R.A."/>
            <person name="Henrissat B."/>
            <person name="Martin F."/>
            <person name="Cullen D."/>
            <person name="Hibbett D.S."/>
            <person name="Grigoriev I.V."/>
        </authorList>
    </citation>
    <scope>NUCLEOTIDE SEQUENCE [LARGE SCALE GENOMIC DNA]</scope>
    <source>
        <strain evidence="4">FD-172 SS1</strain>
    </source>
</reference>
<dbReference type="PANTHER" id="PTHR42774:SF3">
    <property type="entry name" value="KETOHEXOKINASE"/>
    <property type="match status" value="1"/>
</dbReference>
<evidence type="ECO:0000259" key="2">
    <source>
        <dbReference type="Pfam" id="PF00294"/>
    </source>
</evidence>
<protein>
    <recommendedName>
        <fullName evidence="2">Carbohydrate kinase PfkB domain-containing protein</fullName>
    </recommendedName>
</protein>
<dbReference type="STRING" id="930990.A0A067MNR8"/>